<dbReference type="InterPro" id="IPR036388">
    <property type="entry name" value="WH-like_DNA-bd_sf"/>
</dbReference>
<keyword evidence="1" id="KW-0805">Transcription regulation</keyword>
<dbReference type="Pfam" id="PF01022">
    <property type="entry name" value="HTH_5"/>
    <property type="match status" value="1"/>
</dbReference>
<proteinExistence type="predicted"/>
<evidence type="ECO:0000259" key="5">
    <source>
        <dbReference type="PROSITE" id="PS50987"/>
    </source>
</evidence>
<dbReference type="GO" id="GO:0003677">
    <property type="term" value="F:DNA binding"/>
    <property type="evidence" value="ECO:0007669"/>
    <property type="project" value="UniProtKB-KW"/>
</dbReference>
<keyword evidence="7" id="KW-1185">Reference proteome</keyword>
<dbReference type="EMBL" id="CP034248">
    <property type="protein sequence ID" value="AZK45484.1"/>
    <property type="molecule type" value="Genomic_DNA"/>
</dbReference>
<dbReference type="InterPro" id="IPR051011">
    <property type="entry name" value="Metal_resp_trans_reg"/>
</dbReference>
<keyword evidence="4" id="KW-0105">Cadmium resistance</keyword>
<dbReference type="RefSeq" id="WP_125081601.1">
    <property type="nucleotide sequence ID" value="NZ_CP034248.1"/>
</dbReference>
<dbReference type="SMART" id="SM00418">
    <property type="entry name" value="HTH_ARSR"/>
    <property type="match status" value="1"/>
</dbReference>
<evidence type="ECO:0000256" key="4">
    <source>
        <dbReference type="ARBA" id="ARBA00043263"/>
    </source>
</evidence>
<dbReference type="GO" id="GO:0003700">
    <property type="term" value="F:DNA-binding transcription factor activity"/>
    <property type="evidence" value="ECO:0007669"/>
    <property type="project" value="InterPro"/>
</dbReference>
<dbReference type="NCBIfam" id="NF033788">
    <property type="entry name" value="HTH_metalloreg"/>
    <property type="match status" value="1"/>
</dbReference>
<dbReference type="InterPro" id="IPR001845">
    <property type="entry name" value="HTH_ArsR_DNA-bd_dom"/>
</dbReference>
<dbReference type="PRINTS" id="PR00778">
    <property type="entry name" value="HTHARSR"/>
</dbReference>
<evidence type="ECO:0000313" key="6">
    <source>
        <dbReference type="EMBL" id="AZK45484.1"/>
    </source>
</evidence>
<sequence length="128" mass="14687">MTNSIPLAQTEVCEQAHVHKDITSELRESLNEELIVGMAQMFKALSDPNRMKIAYLLQQKEELCVCDVASILNSSVATASHHLRLLKQMNITKSRKEGKNVFYSLKDHHIQMLITMTLEHQKEKNCHE</sequence>
<dbReference type="PROSITE" id="PS50987">
    <property type="entry name" value="HTH_ARSR_2"/>
    <property type="match status" value="1"/>
</dbReference>
<dbReference type="PROSITE" id="PS00846">
    <property type="entry name" value="HTH_ARSR_1"/>
    <property type="match status" value="1"/>
</dbReference>
<keyword evidence="3" id="KW-0804">Transcription</keyword>
<dbReference type="InterPro" id="IPR018334">
    <property type="entry name" value="ArsR_HTH"/>
</dbReference>
<dbReference type="AlphaFoldDB" id="A0A3Q8S9E2"/>
<organism evidence="6 7">
    <name type="scientific">Paenibacillus lentus</name>
    <dbReference type="NCBI Taxonomy" id="1338368"/>
    <lineage>
        <taxon>Bacteria</taxon>
        <taxon>Bacillati</taxon>
        <taxon>Bacillota</taxon>
        <taxon>Bacilli</taxon>
        <taxon>Bacillales</taxon>
        <taxon>Paenibacillaceae</taxon>
        <taxon>Paenibacillus</taxon>
    </lineage>
</organism>
<dbReference type="CDD" id="cd00090">
    <property type="entry name" value="HTH_ARSR"/>
    <property type="match status" value="1"/>
</dbReference>
<reference evidence="6 7" key="1">
    <citation type="submission" date="2018-11" db="EMBL/GenBank/DDBJ databases">
        <title>Genome sequencing of Paenibacillus lentus DSM25539(T).</title>
        <authorList>
            <person name="Kook J.-K."/>
            <person name="Park S.-N."/>
            <person name="Lim Y.K."/>
        </authorList>
    </citation>
    <scope>NUCLEOTIDE SEQUENCE [LARGE SCALE GENOMIC DNA]</scope>
    <source>
        <strain evidence="6 7">DSM 25539</strain>
    </source>
</reference>
<evidence type="ECO:0000313" key="7">
    <source>
        <dbReference type="Proteomes" id="UP000273145"/>
    </source>
</evidence>
<accession>A0A3Q8S9E2</accession>
<dbReference type="PANTHER" id="PTHR43132:SF6">
    <property type="entry name" value="HTH-TYPE TRANSCRIPTIONAL REPRESSOR CZRA"/>
    <property type="match status" value="1"/>
</dbReference>
<dbReference type="Gene3D" id="1.10.10.10">
    <property type="entry name" value="Winged helix-like DNA-binding domain superfamily/Winged helix DNA-binding domain"/>
    <property type="match status" value="1"/>
</dbReference>
<gene>
    <name evidence="6" type="ORF">EIM92_04135</name>
</gene>
<dbReference type="Proteomes" id="UP000273145">
    <property type="component" value="Chromosome"/>
</dbReference>
<dbReference type="GO" id="GO:0046686">
    <property type="term" value="P:response to cadmium ion"/>
    <property type="evidence" value="ECO:0007669"/>
    <property type="project" value="UniProtKB-KW"/>
</dbReference>
<dbReference type="SUPFAM" id="SSF46785">
    <property type="entry name" value="Winged helix' DNA-binding domain"/>
    <property type="match status" value="1"/>
</dbReference>
<evidence type="ECO:0000256" key="2">
    <source>
        <dbReference type="ARBA" id="ARBA00023125"/>
    </source>
</evidence>
<evidence type="ECO:0000256" key="1">
    <source>
        <dbReference type="ARBA" id="ARBA00023015"/>
    </source>
</evidence>
<feature type="domain" description="HTH arsR-type" evidence="5">
    <location>
        <begin position="30"/>
        <end position="125"/>
    </location>
</feature>
<keyword evidence="2" id="KW-0238">DNA-binding</keyword>
<evidence type="ECO:0000256" key="3">
    <source>
        <dbReference type="ARBA" id="ARBA00023163"/>
    </source>
</evidence>
<dbReference type="KEGG" id="plen:EIM92_04135"/>
<dbReference type="PANTHER" id="PTHR43132">
    <property type="entry name" value="ARSENICAL RESISTANCE OPERON REPRESSOR ARSR-RELATED"/>
    <property type="match status" value="1"/>
</dbReference>
<dbReference type="OrthoDB" id="9794330at2"/>
<protein>
    <submittedName>
        <fullName evidence="6">Transcriptional regulator</fullName>
    </submittedName>
</protein>
<name>A0A3Q8S9E2_9BACL</name>
<dbReference type="InterPro" id="IPR036390">
    <property type="entry name" value="WH_DNA-bd_sf"/>
</dbReference>
<dbReference type="InterPro" id="IPR011991">
    <property type="entry name" value="ArsR-like_HTH"/>
</dbReference>